<dbReference type="AlphaFoldDB" id="A0A1I8BDN3"/>
<feature type="signal peptide" evidence="2">
    <location>
        <begin position="1"/>
        <end position="22"/>
    </location>
</feature>
<dbReference type="WBParaSite" id="MhA1_Contig194.frz3.fgene4">
    <property type="protein sequence ID" value="MhA1_Contig194.frz3.fgene4"/>
    <property type="gene ID" value="MhA1_Contig194.frz3.fgene4"/>
</dbReference>
<evidence type="ECO:0000256" key="2">
    <source>
        <dbReference type="SAM" id="SignalP"/>
    </source>
</evidence>
<dbReference type="GO" id="GO:0046983">
    <property type="term" value="F:protein dimerization activity"/>
    <property type="evidence" value="ECO:0007669"/>
    <property type="project" value="InterPro"/>
</dbReference>
<evidence type="ECO:0000313" key="4">
    <source>
        <dbReference type="Proteomes" id="UP000095281"/>
    </source>
</evidence>
<evidence type="ECO:0000256" key="1">
    <source>
        <dbReference type="SAM" id="MobiDB-lite"/>
    </source>
</evidence>
<accession>A0A1I8BDN3</accession>
<organism evidence="4 5">
    <name type="scientific">Meloidogyne hapla</name>
    <name type="common">Root-knot nematode worm</name>
    <dbReference type="NCBI Taxonomy" id="6305"/>
    <lineage>
        <taxon>Eukaryota</taxon>
        <taxon>Metazoa</taxon>
        <taxon>Ecdysozoa</taxon>
        <taxon>Nematoda</taxon>
        <taxon>Chromadorea</taxon>
        <taxon>Rhabditida</taxon>
        <taxon>Tylenchina</taxon>
        <taxon>Tylenchomorpha</taxon>
        <taxon>Tylenchoidea</taxon>
        <taxon>Meloidogynidae</taxon>
        <taxon>Meloidogyninae</taxon>
        <taxon>Meloidogyne</taxon>
    </lineage>
</organism>
<name>A0A1I8BDN3_MELHA</name>
<dbReference type="InterPro" id="IPR008906">
    <property type="entry name" value="HATC_C_dom"/>
</dbReference>
<feature type="region of interest" description="Disordered" evidence="1">
    <location>
        <begin position="140"/>
        <end position="174"/>
    </location>
</feature>
<keyword evidence="2" id="KW-0732">Signal</keyword>
<dbReference type="Proteomes" id="UP000095281">
    <property type="component" value="Unplaced"/>
</dbReference>
<dbReference type="Pfam" id="PF05699">
    <property type="entry name" value="Dimer_Tnp_hAT"/>
    <property type="match status" value="1"/>
</dbReference>
<feature type="chain" id="PRO_5009315702" evidence="2">
    <location>
        <begin position="23"/>
        <end position="938"/>
    </location>
</feature>
<dbReference type="InterPro" id="IPR012337">
    <property type="entry name" value="RNaseH-like_sf"/>
</dbReference>
<sequence>MRFKFFVYFFLILFLCVKFSNEEGNLLIPEELNETESTIISIRTRTGSTKNVRTKTKSTKNAQDAKDDEFIKEWNEKKNQLLKKEELENMLKVISQEKEHSNLGEELKKIEKDLKEEEIQKSNNSIEVFEKLSERSIEERNNIGKKQEEEKNRETEETKLKKTSEKAKLENKKNSEKIRKKLEKTEESLLKSLEKLQKYLKEKKGNSVIKKFETTEKNLETKFNALKNSLGKNEGIVMSLQSIQQDLLGSLYKLKTETEKYEEIIQKLEKLEKKLENQKSFETFLQNLELTKTSLINKESRNKVLENLGLMQTSLLKEDEHLKYHQNLENISQSLRNKSFEKNFKEALFSLNIEIKNNINENKTNALKAEENRKYSSCQNKWKIPIIKDFDDKFLKKQNLEVFVENLGEYRFNLTDKFILFENLSFWNDIVQNWEETKNKLDIKEEITSKKEILSKQLRSQLLPKGKQKAMLKDLSNFEKQLIGNVNEMKKFVEENKIIIYIGLIEAGLQLFEKTKTLFIVPKEMIIRAKQNLIEGNTEDRESLDAFKDVEEELYIAQNLVGGIIKGYLDFLKENDENYLNELSLIEERDDLKWKEEVLKTQKRTKQIISKIIKISKEKFFVEDKNVKDINICEEFKFECDPVEKIPEEFSKLIEELKNEETLKLKNEETVMLPKSKYSKFFDLKQQNDNIIIASCKSCRSRWTITRTHLPNLYEQLRTKIIKTLESINYVAITTDTWDGDSNKKDTEHSLISVTAHFINNEMDPCFFVLAVRSIKSGSHTALSLSAMLTKIFNEYKIEEKIHMECDTTSTSNEFNLFEEVKEYIAGNSRADVISPPAIDEKLQILAEIEDYLTRPAETNYLNVASFWKNKLTQAKYPHLMQLYTKFCCAPSTSTESERLFSTVNTTLNDLRKSLSGEHLEQLVFNHHNILINGFTDI</sequence>
<keyword evidence="4" id="KW-1185">Reference proteome</keyword>
<dbReference type="PANTHER" id="PTHR47611">
    <property type="entry name" value="HAT DIMERISATION DOMAIN, C-TERMINAL"/>
    <property type="match status" value="1"/>
</dbReference>
<evidence type="ECO:0000313" key="5">
    <source>
        <dbReference type="WBParaSite" id="MhA1_Contig194.frz3.fgene4"/>
    </source>
</evidence>
<proteinExistence type="predicted"/>
<dbReference type="SUPFAM" id="SSF53098">
    <property type="entry name" value="Ribonuclease H-like"/>
    <property type="match status" value="1"/>
</dbReference>
<feature type="domain" description="HAT C-terminal dimerisation" evidence="3">
    <location>
        <begin position="848"/>
        <end position="929"/>
    </location>
</feature>
<reference evidence="5" key="1">
    <citation type="submission" date="2016-11" db="UniProtKB">
        <authorList>
            <consortium name="WormBaseParasite"/>
        </authorList>
    </citation>
    <scope>IDENTIFICATION</scope>
</reference>
<protein>
    <submittedName>
        <fullName evidence="5">Dimer_Tnp_hAT domain-containing protein</fullName>
    </submittedName>
</protein>
<dbReference type="PANTHER" id="PTHR47611:SF1">
    <property type="entry name" value="CCHC-TYPE DOMAIN-CONTAINING PROTEIN"/>
    <property type="match status" value="1"/>
</dbReference>
<evidence type="ECO:0000259" key="3">
    <source>
        <dbReference type="Pfam" id="PF05699"/>
    </source>
</evidence>